<accession>A0A0A9EEK6</accession>
<reference evidence="1" key="1">
    <citation type="submission" date="2014-09" db="EMBL/GenBank/DDBJ databases">
        <authorList>
            <person name="Magalhaes I.L.F."/>
            <person name="Oliveira U."/>
            <person name="Santos F.R."/>
            <person name="Vidigal T.H.D.A."/>
            <person name="Brescovit A.D."/>
            <person name="Santos A.J."/>
        </authorList>
    </citation>
    <scope>NUCLEOTIDE SEQUENCE</scope>
    <source>
        <tissue evidence="1">Shoot tissue taken approximately 20 cm above the soil surface</tissue>
    </source>
</reference>
<dbReference type="EMBL" id="GBRH01203433">
    <property type="protein sequence ID" value="JAD94462.1"/>
    <property type="molecule type" value="Transcribed_RNA"/>
</dbReference>
<protein>
    <submittedName>
        <fullName evidence="1">Uncharacterized protein</fullName>
    </submittedName>
</protein>
<evidence type="ECO:0000313" key="1">
    <source>
        <dbReference type="EMBL" id="JAD94462.1"/>
    </source>
</evidence>
<sequence length="43" mass="5039">MEYIPVRVRYGLFIGVGVCNGSQTQIIIDRMNMKLWRSFQCSQ</sequence>
<proteinExistence type="predicted"/>
<reference evidence="1" key="2">
    <citation type="journal article" date="2015" name="Data Brief">
        <title>Shoot transcriptome of the giant reed, Arundo donax.</title>
        <authorList>
            <person name="Barrero R.A."/>
            <person name="Guerrero F.D."/>
            <person name="Moolhuijzen P."/>
            <person name="Goolsby J.A."/>
            <person name="Tidwell J."/>
            <person name="Bellgard S.E."/>
            <person name="Bellgard M.I."/>
        </authorList>
    </citation>
    <scope>NUCLEOTIDE SEQUENCE</scope>
    <source>
        <tissue evidence="1">Shoot tissue taken approximately 20 cm above the soil surface</tissue>
    </source>
</reference>
<organism evidence="1">
    <name type="scientific">Arundo donax</name>
    <name type="common">Giant reed</name>
    <name type="synonym">Donax arundinaceus</name>
    <dbReference type="NCBI Taxonomy" id="35708"/>
    <lineage>
        <taxon>Eukaryota</taxon>
        <taxon>Viridiplantae</taxon>
        <taxon>Streptophyta</taxon>
        <taxon>Embryophyta</taxon>
        <taxon>Tracheophyta</taxon>
        <taxon>Spermatophyta</taxon>
        <taxon>Magnoliopsida</taxon>
        <taxon>Liliopsida</taxon>
        <taxon>Poales</taxon>
        <taxon>Poaceae</taxon>
        <taxon>PACMAD clade</taxon>
        <taxon>Arundinoideae</taxon>
        <taxon>Arundineae</taxon>
        <taxon>Arundo</taxon>
    </lineage>
</organism>
<name>A0A0A9EEK6_ARUDO</name>
<dbReference type="AlphaFoldDB" id="A0A0A9EEK6"/>